<proteinExistence type="predicted"/>
<reference evidence="1 2" key="1">
    <citation type="submission" date="2019-07" db="EMBL/GenBank/DDBJ databases">
        <title>Genomic Encyclopedia of Archaeal and Bacterial Type Strains, Phase II (KMG-II): from individual species to whole genera.</title>
        <authorList>
            <person name="Goeker M."/>
        </authorList>
    </citation>
    <scope>NUCLEOTIDE SEQUENCE [LARGE SCALE GENOMIC DNA]</scope>
    <source>
        <strain evidence="1 2">ATCC BAA-2084</strain>
    </source>
</reference>
<dbReference type="InterPro" id="IPR011990">
    <property type="entry name" value="TPR-like_helical_dom_sf"/>
</dbReference>
<dbReference type="SUPFAM" id="SSF48452">
    <property type="entry name" value="TPR-like"/>
    <property type="match status" value="1"/>
</dbReference>
<dbReference type="Gene3D" id="2.60.120.620">
    <property type="entry name" value="q2cbj1_9rhob like domain"/>
    <property type="match status" value="1"/>
</dbReference>
<keyword evidence="2" id="KW-1185">Reference proteome</keyword>
<dbReference type="Pfam" id="PF14559">
    <property type="entry name" value="TPR_19"/>
    <property type="match status" value="1"/>
</dbReference>
<dbReference type="EMBL" id="VLLK01000001">
    <property type="protein sequence ID" value="TWJ09424.1"/>
    <property type="molecule type" value="Genomic_DNA"/>
</dbReference>
<sequence length="461" mass="50210">MVMNTPDMDRLAAAADRWRRAGKLSKACAEFERILEDNSTHPMALRGRARIALARGENDALAWFDRALRSDPGNGDLWLGKAQALDVSGDIEGALAIAHQLVDQAPGWIEGLRFLAQLRVARGDSDFSGHYASAARKAPRDPNILYDWINQLAALDHFADAAEVAGQAAKAFPNEAVFGLMHASNASASGELSIADQIFAGLTLDTAERQRNEARHRIRRGEFDLSEDLLVNALAADGSDIAAWALQGLVWRATDKARSDWLHDQDGFVSRIELRDEAGALDTALPLLHELHDAASMPIGQSLRGGTQTRGNLFDRLEPDFSALKHAIEATLEDYQAALPPYDKSHPLLCNRDTQWQIAGSWSVRLSGGGDHHKSHIHPAGVISSALYVDVPAQLSGDDEQAGWLEIGRPPDDLMLDMGPLATIEPKAGYLALFPSTLYHGTRPFRSGRRMSVAFDAVSVN</sequence>
<dbReference type="Pfam" id="PF13759">
    <property type="entry name" value="2OG-FeII_Oxy_5"/>
    <property type="match status" value="1"/>
</dbReference>
<protein>
    <submittedName>
        <fullName evidence="1">Tetratricopeptide repeat protein</fullName>
    </submittedName>
</protein>
<evidence type="ECO:0000313" key="2">
    <source>
        <dbReference type="Proteomes" id="UP000320547"/>
    </source>
</evidence>
<dbReference type="STRING" id="476157.GCA_001663155_02294"/>
<organism evidence="1 2">
    <name type="scientific">Altererythrobacter ishigakiensis</name>
    <dbReference type="NCBI Taxonomy" id="476157"/>
    <lineage>
        <taxon>Bacteria</taxon>
        <taxon>Pseudomonadati</taxon>
        <taxon>Pseudomonadota</taxon>
        <taxon>Alphaproteobacteria</taxon>
        <taxon>Sphingomonadales</taxon>
        <taxon>Erythrobacteraceae</taxon>
        <taxon>Altererythrobacter</taxon>
    </lineage>
</organism>
<dbReference type="Proteomes" id="UP000320547">
    <property type="component" value="Unassembled WGS sequence"/>
</dbReference>
<gene>
    <name evidence="1" type="ORF">JN10_1058</name>
</gene>
<comment type="caution">
    <text evidence="1">The sequence shown here is derived from an EMBL/GenBank/DDBJ whole genome shotgun (WGS) entry which is preliminary data.</text>
</comment>
<dbReference type="OrthoDB" id="9783136at2"/>
<accession>A0A562UUW3</accession>
<name>A0A562UUW3_9SPHN</name>
<dbReference type="InterPro" id="IPR012668">
    <property type="entry name" value="CHP02466"/>
</dbReference>
<evidence type="ECO:0000313" key="1">
    <source>
        <dbReference type="EMBL" id="TWJ09424.1"/>
    </source>
</evidence>
<dbReference type="AlphaFoldDB" id="A0A562UUW3"/>
<dbReference type="Gene3D" id="1.25.40.10">
    <property type="entry name" value="Tetratricopeptide repeat domain"/>
    <property type="match status" value="1"/>
</dbReference>